<dbReference type="AlphaFoldDB" id="A0A7X0HVK8"/>
<sequence length="225" mass="24758">MRKKVMVGFLCVSVLFGGVGVYAGTIINQYTTNRGTTATVEREDIHKNRIGLEVNGKTVKTDSWYANGVTYIPLREVSNLLGATIDYNQATQSAKIHSAGQPAPAPAPSATTQTINKVTVTINKVVQDADSLKIYVTYVNNSSKEIRPAEGLSRIVANGTQYDYDLNFNFERYYDKDVPKASDSLEPGVTAQSVIFFKPVSSNTINIVLGAEYEDYRFNNIPVQK</sequence>
<reference evidence="3 4" key="1">
    <citation type="submission" date="2020-08" db="EMBL/GenBank/DDBJ databases">
        <title>Genomic Encyclopedia of Type Strains, Phase IV (KMG-IV): sequencing the most valuable type-strain genomes for metagenomic binning, comparative biology and taxonomic classification.</title>
        <authorList>
            <person name="Goeker M."/>
        </authorList>
    </citation>
    <scope>NUCLEOTIDE SEQUENCE [LARGE SCALE GENOMIC DNA]</scope>
    <source>
        <strain evidence="3 4">DSM 5391</strain>
    </source>
</reference>
<dbReference type="RefSeq" id="WP_184528028.1">
    <property type="nucleotide sequence ID" value="NZ_JACHGK010000013.1"/>
</dbReference>
<accession>A0A7X0HVK8</accession>
<evidence type="ECO:0000256" key="1">
    <source>
        <dbReference type="ARBA" id="ARBA00022729"/>
    </source>
</evidence>
<dbReference type="Proteomes" id="UP000531594">
    <property type="component" value="Unassembled WGS sequence"/>
</dbReference>
<feature type="domain" description="Copper amine oxidase-like N-terminal" evidence="2">
    <location>
        <begin position="54"/>
        <end position="111"/>
    </location>
</feature>
<dbReference type="Gene3D" id="2.60.40.1240">
    <property type="match status" value="1"/>
</dbReference>
<keyword evidence="1" id="KW-0732">Signal</keyword>
<dbReference type="InterPro" id="IPR029050">
    <property type="entry name" value="Immunoprotect_excell_Ig-like"/>
</dbReference>
<keyword evidence="4" id="KW-1185">Reference proteome</keyword>
<dbReference type="EMBL" id="JACHGK010000013">
    <property type="protein sequence ID" value="MBB6446747.1"/>
    <property type="molecule type" value="Genomic_DNA"/>
</dbReference>
<name>A0A7X0HVK8_9BACI</name>
<protein>
    <recommendedName>
        <fullName evidence="2">Copper amine oxidase-like N-terminal domain-containing protein</fullName>
    </recommendedName>
</protein>
<evidence type="ECO:0000313" key="3">
    <source>
        <dbReference type="EMBL" id="MBB6446747.1"/>
    </source>
</evidence>
<comment type="caution">
    <text evidence="3">The sequence shown here is derived from an EMBL/GenBank/DDBJ whole genome shotgun (WGS) entry which is preliminary data.</text>
</comment>
<proteinExistence type="predicted"/>
<evidence type="ECO:0000259" key="2">
    <source>
        <dbReference type="Pfam" id="PF07833"/>
    </source>
</evidence>
<organism evidence="3 4">
    <name type="scientific">Bacillus benzoevorans</name>
    <dbReference type="NCBI Taxonomy" id="1456"/>
    <lineage>
        <taxon>Bacteria</taxon>
        <taxon>Bacillati</taxon>
        <taxon>Bacillota</taxon>
        <taxon>Bacilli</taxon>
        <taxon>Bacillales</taxon>
        <taxon>Bacillaceae</taxon>
        <taxon>Bacillus</taxon>
    </lineage>
</organism>
<dbReference type="InterPro" id="IPR012854">
    <property type="entry name" value="Cu_amine_oxidase-like_N"/>
</dbReference>
<gene>
    <name evidence="3" type="ORF">HNR53_003411</name>
</gene>
<evidence type="ECO:0000313" key="4">
    <source>
        <dbReference type="Proteomes" id="UP000531594"/>
    </source>
</evidence>
<dbReference type="Pfam" id="PF07833">
    <property type="entry name" value="Cu_amine_oxidN1"/>
    <property type="match status" value="1"/>
</dbReference>